<dbReference type="RefSeq" id="WP_349138838.1">
    <property type="nucleotide sequence ID" value="NZ_JBBMFT010000001.1"/>
</dbReference>
<dbReference type="Gene3D" id="1.10.10.10">
    <property type="entry name" value="Winged helix-like DNA-binding domain superfamily/Winged helix DNA-binding domain"/>
    <property type="match status" value="1"/>
</dbReference>
<dbReference type="PROSITE" id="PS50921">
    <property type="entry name" value="ANTAR"/>
    <property type="match status" value="1"/>
</dbReference>
<dbReference type="InterPro" id="IPR005561">
    <property type="entry name" value="ANTAR"/>
</dbReference>
<comment type="caution">
    <text evidence="2">The sequence shown here is derived from an EMBL/GenBank/DDBJ whole genome shotgun (WGS) entry which is preliminary data.</text>
</comment>
<dbReference type="EMBL" id="JBBMFT010000001">
    <property type="protein sequence ID" value="MEQ2455153.1"/>
    <property type="molecule type" value="Genomic_DNA"/>
</dbReference>
<dbReference type="Pfam" id="PF03861">
    <property type="entry name" value="ANTAR"/>
    <property type="match status" value="1"/>
</dbReference>
<evidence type="ECO:0000313" key="2">
    <source>
        <dbReference type="EMBL" id="MEQ2455153.1"/>
    </source>
</evidence>
<dbReference type="InterPro" id="IPR011006">
    <property type="entry name" value="CheY-like_superfamily"/>
</dbReference>
<feature type="domain" description="ANTAR" evidence="1">
    <location>
        <begin position="113"/>
        <end position="174"/>
    </location>
</feature>
<protein>
    <submittedName>
        <fullName evidence="2">ANTAR domain-containing protein</fullName>
    </submittedName>
</protein>
<dbReference type="Proteomes" id="UP001440599">
    <property type="component" value="Unassembled WGS sequence"/>
</dbReference>
<evidence type="ECO:0000259" key="1">
    <source>
        <dbReference type="PROSITE" id="PS50921"/>
    </source>
</evidence>
<dbReference type="SMART" id="SM01012">
    <property type="entry name" value="ANTAR"/>
    <property type="match status" value="1"/>
</dbReference>
<reference evidence="2 3" key="1">
    <citation type="submission" date="2024-03" db="EMBL/GenBank/DDBJ databases">
        <title>Human intestinal bacterial collection.</title>
        <authorList>
            <person name="Pauvert C."/>
            <person name="Hitch T.C.A."/>
            <person name="Clavel T."/>
        </authorList>
    </citation>
    <scope>NUCLEOTIDE SEQUENCE [LARGE SCALE GENOMIC DNA]</scope>
    <source>
        <strain evidence="2 3">CLA-AP-H34</strain>
    </source>
</reference>
<sequence length="180" mass="20443">MEQVIVAFENQKSLWRVKEILEASGAISCIVCKSADQVRRTVRKLHITTVVCGYKLSDQSAENLFEDLPLFCAMLVLAPQDRLELIQNDDIFRLTAPVSKGDLVASVRMLTQISHRLERFVRPSRSQEAEEVIRQAKRLLMDRNGMTEEQAHRFLQKTSMDSRSKLVQTAQLVLDGAELG</sequence>
<gene>
    <name evidence="2" type="ORF">WMO45_01350</name>
</gene>
<accession>A0ABV1EPE4</accession>
<evidence type="ECO:0000313" key="3">
    <source>
        <dbReference type="Proteomes" id="UP001440599"/>
    </source>
</evidence>
<organism evidence="2 3">
    <name type="scientific">Flavonifractor hominis</name>
    <dbReference type="NCBI Taxonomy" id="3133178"/>
    <lineage>
        <taxon>Bacteria</taxon>
        <taxon>Bacillati</taxon>
        <taxon>Bacillota</taxon>
        <taxon>Clostridia</taxon>
        <taxon>Eubacteriales</taxon>
        <taxon>Oscillospiraceae</taxon>
        <taxon>Flavonifractor</taxon>
    </lineage>
</organism>
<name>A0ABV1EPE4_9FIRM</name>
<dbReference type="InterPro" id="IPR036388">
    <property type="entry name" value="WH-like_DNA-bd_sf"/>
</dbReference>
<keyword evidence="3" id="KW-1185">Reference proteome</keyword>
<dbReference type="SUPFAM" id="SSF52172">
    <property type="entry name" value="CheY-like"/>
    <property type="match status" value="1"/>
</dbReference>
<proteinExistence type="predicted"/>